<dbReference type="Gramene" id="Solyc10g050100.1.1">
    <property type="protein sequence ID" value="Solyc10g050100.1.1"/>
    <property type="gene ID" value="Solyc10g050100.1"/>
</dbReference>
<dbReference type="HOGENOM" id="CLU_3176393_0_0_1"/>
<dbReference type="Proteomes" id="UP000004994">
    <property type="component" value="Chromosome 10"/>
</dbReference>
<protein>
    <recommendedName>
        <fullName evidence="3">UBA domain-containing protein</fullName>
    </recommendedName>
</protein>
<evidence type="ECO:0008006" key="3">
    <source>
        <dbReference type="Google" id="ProtNLM"/>
    </source>
</evidence>
<organism evidence="1">
    <name type="scientific">Solanum lycopersicum</name>
    <name type="common">Tomato</name>
    <name type="synonym">Lycopersicon esculentum</name>
    <dbReference type="NCBI Taxonomy" id="4081"/>
    <lineage>
        <taxon>Eukaryota</taxon>
        <taxon>Viridiplantae</taxon>
        <taxon>Streptophyta</taxon>
        <taxon>Embryophyta</taxon>
        <taxon>Tracheophyta</taxon>
        <taxon>Spermatophyta</taxon>
        <taxon>Magnoliopsida</taxon>
        <taxon>eudicotyledons</taxon>
        <taxon>Gunneridae</taxon>
        <taxon>Pentapetalae</taxon>
        <taxon>asterids</taxon>
        <taxon>lamiids</taxon>
        <taxon>Solanales</taxon>
        <taxon>Solanaceae</taxon>
        <taxon>Solanoideae</taxon>
        <taxon>Solaneae</taxon>
        <taxon>Solanum</taxon>
        <taxon>Solanum subgen. Lycopersicon</taxon>
    </lineage>
</organism>
<dbReference type="InParanoid" id="K4D0G6"/>
<keyword evidence="2" id="KW-1185">Reference proteome</keyword>
<name>K4D0G6_SOLLC</name>
<proteinExistence type="predicted"/>
<dbReference type="AlphaFoldDB" id="K4D0G6"/>
<reference evidence="1" key="1">
    <citation type="journal article" date="2012" name="Nature">
        <title>The tomato genome sequence provides insights into fleshy fruit evolution.</title>
        <authorList>
            <consortium name="Tomato Genome Consortium"/>
        </authorList>
    </citation>
    <scope>NUCLEOTIDE SEQUENCE [LARGE SCALE GENOMIC DNA]</scope>
    <source>
        <strain evidence="1">cv. Heinz 1706</strain>
    </source>
</reference>
<evidence type="ECO:0000313" key="1">
    <source>
        <dbReference type="EnsemblPlants" id="Solyc10g050100.1.1"/>
    </source>
</evidence>
<dbReference type="PaxDb" id="4081-Solyc10g050100.1.1"/>
<sequence length="47" mass="5076">MEPDQVVAGLVGMGFSLSDIANALEVKIEDNTSDERKMKIVRGKIVA</sequence>
<reference evidence="1" key="2">
    <citation type="submission" date="2015-06" db="UniProtKB">
        <authorList>
            <consortium name="EnsemblPlants"/>
        </authorList>
    </citation>
    <scope>IDENTIFICATION</scope>
    <source>
        <strain evidence="1">cv. Heinz 1706</strain>
    </source>
</reference>
<evidence type="ECO:0000313" key="2">
    <source>
        <dbReference type="Proteomes" id="UP000004994"/>
    </source>
</evidence>
<dbReference type="EnsemblPlants" id="Solyc10g050100.1.1">
    <property type="protein sequence ID" value="Solyc10g050100.1.1"/>
    <property type="gene ID" value="Solyc10g050100.1"/>
</dbReference>
<accession>K4D0G6</accession>